<comment type="subunit">
    <text evidence="7">Component of the mitochondrial contact site and cristae organizing system (MICOS) complex.</text>
</comment>
<dbReference type="OrthoDB" id="10261039at2759"/>
<dbReference type="Pfam" id="PF09731">
    <property type="entry name" value="Mitofilin"/>
    <property type="match status" value="1"/>
</dbReference>
<proteinExistence type="inferred from homology"/>
<evidence type="ECO:0000256" key="3">
    <source>
        <dbReference type="ARBA" id="ARBA00022792"/>
    </source>
</evidence>
<dbReference type="PANTHER" id="PTHR15415">
    <property type="entry name" value="MITOFILIN"/>
    <property type="match status" value="1"/>
</dbReference>
<comment type="function">
    <text evidence="7">Component of the MICOS complex, a large protein complex of the mitochondrial inner membrane that plays crucial roles in the maintenance of crista junctions, inner membrane architecture, and formation of contact sites to the outer membrane.</text>
</comment>
<accession>A0A9P1ISJ8</accession>
<dbReference type="GO" id="GO:0042407">
    <property type="term" value="P:cristae formation"/>
    <property type="evidence" value="ECO:0007669"/>
    <property type="project" value="TreeGrafter"/>
</dbReference>
<comment type="caution">
    <text evidence="8">The sequence shown here is derived from an EMBL/GenBank/DDBJ whole genome shotgun (WGS) entry which is preliminary data.</text>
</comment>
<protein>
    <recommendedName>
        <fullName evidence="7">MICOS complex subunit MIC60</fullName>
    </recommendedName>
    <alternativeName>
        <fullName evidence="7">Mitofilin</fullName>
    </alternativeName>
</protein>
<keyword evidence="2 7" id="KW-0812">Transmembrane</keyword>
<organism evidence="8 9">
    <name type="scientific">Caenorhabditis angaria</name>
    <dbReference type="NCBI Taxonomy" id="860376"/>
    <lineage>
        <taxon>Eukaryota</taxon>
        <taxon>Metazoa</taxon>
        <taxon>Ecdysozoa</taxon>
        <taxon>Nematoda</taxon>
        <taxon>Chromadorea</taxon>
        <taxon>Rhabditida</taxon>
        <taxon>Rhabditina</taxon>
        <taxon>Rhabditomorpha</taxon>
        <taxon>Rhabditoidea</taxon>
        <taxon>Rhabditidae</taxon>
        <taxon>Peloderinae</taxon>
        <taxon>Caenorhabditis</taxon>
    </lineage>
</organism>
<comment type="similarity">
    <text evidence="1 7">Belongs to the MICOS complex subunit Mic60 family.</text>
</comment>
<keyword evidence="6" id="KW-0472">Membrane</keyword>
<name>A0A9P1ISJ8_9PELO</name>
<dbReference type="Proteomes" id="UP001152747">
    <property type="component" value="Unassembled WGS sequence"/>
</dbReference>
<keyword evidence="3 7" id="KW-0999">Mitochondrion inner membrane</keyword>
<sequence length="139" mass="15879">MKRVSKIKGEYTCSDLDARFAKVYRIGRRVAYVNSSTGHGVLAHLMSWLNSSMTFTLPIKNEEKLNPAKETNISLLERAQKLWNQGKRLDAVRVLQLTDGATRRIASDFIEDARRHEETLFLTRLLLAHSALTSIRSTY</sequence>
<dbReference type="EMBL" id="CANHGI010000005">
    <property type="protein sequence ID" value="CAI5450510.1"/>
    <property type="molecule type" value="Genomic_DNA"/>
</dbReference>
<dbReference type="GO" id="GO:0061617">
    <property type="term" value="C:MICOS complex"/>
    <property type="evidence" value="ECO:0007669"/>
    <property type="project" value="TreeGrafter"/>
</dbReference>
<dbReference type="AlphaFoldDB" id="A0A9P1ISJ8"/>
<evidence type="ECO:0000256" key="1">
    <source>
        <dbReference type="ARBA" id="ARBA00010877"/>
    </source>
</evidence>
<evidence type="ECO:0000256" key="4">
    <source>
        <dbReference type="ARBA" id="ARBA00022989"/>
    </source>
</evidence>
<reference evidence="8" key="1">
    <citation type="submission" date="2022-11" db="EMBL/GenBank/DDBJ databases">
        <authorList>
            <person name="Kikuchi T."/>
        </authorList>
    </citation>
    <scope>NUCLEOTIDE SEQUENCE</scope>
    <source>
        <strain evidence="8">PS1010</strain>
    </source>
</reference>
<evidence type="ECO:0000256" key="7">
    <source>
        <dbReference type="RuleBase" id="RU363000"/>
    </source>
</evidence>
<evidence type="ECO:0000256" key="2">
    <source>
        <dbReference type="ARBA" id="ARBA00022692"/>
    </source>
</evidence>
<dbReference type="InterPro" id="IPR019133">
    <property type="entry name" value="MIC60"/>
</dbReference>
<keyword evidence="9" id="KW-1185">Reference proteome</keyword>
<comment type="subcellular location">
    <subcellularLocation>
        <location evidence="7">Mitochondrion inner membrane</location>
        <topology evidence="7">Single-pass membrane protein</topology>
    </subcellularLocation>
</comment>
<keyword evidence="5 7" id="KW-0496">Mitochondrion</keyword>
<evidence type="ECO:0000313" key="8">
    <source>
        <dbReference type="EMBL" id="CAI5450510.1"/>
    </source>
</evidence>
<evidence type="ECO:0000256" key="5">
    <source>
        <dbReference type="ARBA" id="ARBA00023128"/>
    </source>
</evidence>
<gene>
    <name evidence="8" type="ORF">CAMP_LOCUS13147</name>
</gene>
<evidence type="ECO:0000256" key="6">
    <source>
        <dbReference type="ARBA" id="ARBA00023136"/>
    </source>
</evidence>
<evidence type="ECO:0000313" key="9">
    <source>
        <dbReference type="Proteomes" id="UP001152747"/>
    </source>
</evidence>
<keyword evidence="4" id="KW-1133">Transmembrane helix</keyword>
<dbReference type="PANTHER" id="PTHR15415:SF13">
    <property type="entry name" value="MICOS COMPLEX SUBUNIT MIC60-2"/>
    <property type="match status" value="1"/>
</dbReference>